<dbReference type="EMBL" id="JACCCU010000002">
    <property type="protein sequence ID" value="NYF91554.1"/>
    <property type="molecule type" value="Genomic_DNA"/>
</dbReference>
<evidence type="ECO:0000256" key="1">
    <source>
        <dbReference type="ARBA" id="ARBA00023015"/>
    </source>
</evidence>
<dbReference type="PROSITE" id="PS01124">
    <property type="entry name" value="HTH_ARAC_FAMILY_2"/>
    <property type="match status" value="1"/>
</dbReference>
<dbReference type="GO" id="GO:0043565">
    <property type="term" value="F:sequence-specific DNA binding"/>
    <property type="evidence" value="ECO:0007669"/>
    <property type="project" value="InterPro"/>
</dbReference>
<dbReference type="PANTHER" id="PTHR43280:SF28">
    <property type="entry name" value="HTH-TYPE TRANSCRIPTIONAL ACTIVATOR RHAS"/>
    <property type="match status" value="1"/>
</dbReference>
<sequence>MQIRGTSLLDQDDRTTLIEPGEWSLYDTARPYHLTVLEESEMLLLLLPRERLYTPQSNLRRLTVRKFSARAGVGKLACQFAHVAFDEVATLNISQSVDVADSISQMIRLAVHDTLSVNVTPPSSEMLCERIKSYVTSHLRNPELSIDDVAKAIRCTKRYLHKTFEKEELSISEYILRQRLERCRQQLLDSGCADRSITDIAFSWGFNNSNHFSRCFKEAFGMSPRAVRPGPTAT</sequence>
<name>A0A852VMC5_9BACT</name>
<evidence type="ECO:0000256" key="3">
    <source>
        <dbReference type="ARBA" id="ARBA00023163"/>
    </source>
</evidence>
<feature type="domain" description="HTH araC/xylS-type" evidence="4">
    <location>
        <begin position="129"/>
        <end position="230"/>
    </location>
</feature>
<protein>
    <submittedName>
        <fullName evidence="5">AraC-like DNA-binding protein</fullName>
    </submittedName>
</protein>
<dbReference type="PANTHER" id="PTHR43280">
    <property type="entry name" value="ARAC-FAMILY TRANSCRIPTIONAL REGULATOR"/>
    <property type="match status" value="1"/>
</dbReference>
<evidence type="ECO:0000313" key="5">
    <source>
        <dbReference type="EMBL" id="NYF91554.1"/>
    </source>
</evidence>
<dbReference type="Pfam" id="PF14525">
    <property type="entry name" value="AraC_binding_2"/>
    <property type="match status" value="1"/>
</dbReference>
<dbReference type="InterPro" id="IPR009057">
    <property type="entry name" value="Homeodomain-like_sf"/>
</dbReference>
<evidence type="ECO:0000313" key="6">
    <source>
        <dbReference type="Proteomes" id="UP000564385"/>
    </source>
</evidence>
<keyword evidence="3" id="KW-0804">Transcription</keyword>
<dbReference type="Gene3D" id="1.10.10.60">
    <property type="entry name" value="Homeodomain-like"/>
    <property type="match status" value="1"/>
</dbReference>
<accession>A0A852VMC5</accession>
<dbReference type="InterPro" id="IPR035418">
    <property type="entry name" value="AraC-bd_2"/>
</dbReference>
<dbReference type="InterPro" id="IPR018060">
    <property type="entry name" value="HTH_AraC"/>
</dbReference>
<dbReference type="AlphaFoldDB" id="A0A852VMC5"/>
<dbReference type="GO" id="GO:0003700">
    <property type="term" value="F:DNA-binding transcription factor activity"/>
    <property type="evidence" value="ECO:0007669"/>
    <property type="project" value="InterPro"/>
</dbReference>
<dbReference type="SUPFAM" id="SSF46689">
    <property type="entry name" value="Homeodomain-like"/>
    <property type="match status" value="1"/>
</dbReference>
<evidence type="ECO:0000256" key="2">
    <source>
        <dbReference type="ARBA" id="ARBA00023125"/>
    </source>
</evidence>
<dbReference type="Proteomes" id="UP000564385">
    <property type="component" value="Unassembled WGS sequence"/>
</dbReference>
<dbReference type="Pfam" id="PF12833">
    <property type="entry name" value="HTH_18"/>
    <property type="match status" value="1"/>
</dbReference>
<reference evidence="5 6" key="1">
    <citation type="submission" date="2020-07" db="EMBL/GenBank/DDBJ databases">
        <title>Genomic Encyclopedia of Type Strains, Phase IV (KMG-V): Genome sequencing to study the core and pangenomes of soil and plant-associated prokaryotes.</title>
        <authorList>
            <person name="Whitman W."/>
        </authorList>
    </citation>
    <scope>NUCLEOTIDE SEQUENCE [LARGE SCALE GENOMIC DNA]</scope>
    <source>
        <strain evidence="5 6">M8UP22</strain>
    </source>
</reference>
<gene>
    <name evidence="5" type="ORF">HDF08_003656</name>
</gene>
<dbReference type="PRINTS" id="PR00032">
    <property type="entry name" value="HTHARAC"/>
</dbReference>
<proteinExistence type="predicted"/>
<evidence type="ECO:0000259" key="4">
    <source>
        <dbReference type="PROSITE" id="PS01124"/>
    </source>
</evidence>
<keyword evidence="2" id="KW-0238">DNA-binding</keyword>
<keyword evidence="1" id="KW-0805">Transcription regulation</keyword>
<dbReference type="SMART" id="SM00342">
    <property type="entry name" value="HTH_ARAC"/>
    <property type="match status" value="1"/>
</dbReference>
<dbReference type="InterPro" id="IPR020449">
    <property type="entry name" value="Tscrpt_reg_AraC-type_HTH"/>
</dbReference>
<comment type="caution">
    <text evidence="5">The sequence shown here is derived from an EMBL/GenBank/DDBJ whole genome shotgun (WGS) entry which is preliminary data.</text>
</comment>
<organism evidence="5 6">
    <name type="scientific">Tunturiibacter lichenicola</name>
    <dbReference type="NCBI Taxonomy" id="2051959"/>
    <lineage>
        <taxon>Bacteria</taxon>
        <taxon>Pseudomonadati</taxon>
        <taxon>Acidobacteriota</taxon>
        <taxon>Terriglobia</taxon>
        <taxon>Terriglobales</taxon>
        <taxon>Acidobacteriaceae</taxon>
        <taxon>Tunturiibacter</taxon>
    </lineage>
</organism>